<proteinExistence type="predicted"/>
<feature type="compositionally biased region" description="Polar residues" evidence="1">
    <location>
        <begin position="21"/>
        <end position="30"/>
    </location>
</feature>
<feature type="compositionally biased region" description="Basic and acidic residues" evidence="1">
    <location>
        <begin position="1"/>
        <end position="11"/>
    </location>
</feature>
<keyword evidence="3" id="KW-1185">Reference proteome</keyword>
<protein>
    <submittedName>
        <fullName evidence="2">Uncharacterized protein</fullName>
    </submittedName>
</protein>
<dbReference type="OrthoDB" id="3264102at2759"/>
<feature type="compositionally biased region" description="Basic and acidic residues" evidence="1">
    <location>
        <begin position="47"/>
        <end position="56"/>
    </location>
</feature>
<feature type="region of interest" description="Disordered" evidence="1">
    <location>
        <begin position="1"/>
        <end position="85"/>
    </location>
</feature>
<dbReference type="Proteomes" id="UP000054144">
    <property type="component" value="Unassembled WGS sequence"/>
</dbReference>
<dbReference type="EMBL" id="KN881630">
    <property type="protein sequence ID" value="KIY52748.1"/>
    <property type="molecule type" value="Genomic_DNA"/>
</dbReference>
<evidence type="ECO:0000256" key="1">
    <source>
        <dbReference type="SAM" id="MobiDB-lite"/>
    </source>
</evidence>
<dbReference type="AlphaFoldDB" id="A0A0D7APN9"/>
<sequence length="112" mass="12067">MSSKVDDDHHVLGGGGPTNRAGATTSSQPAGTKPPDPRAAALAAAETRARAAEQRGTHASNPKRGQLAAKANKPAKFTPEPQQEQQLVVRSCHALYYRNLLRDSSLIWQQWD</sequence>
<accession>A0A0D7APN9</accession>
<name>A0A0D7APN9_9AGAR</name>
<gene>
    <name evidence="2" type="ORF">FISHEDRAFT_69562</name>
</gene>
<organism evidence="2 3">
    <name type="scientific">Fistulina hepatica ATCC 64428</name>
    <dbReference type="NCBI Taxonomy" id="1128425"/>
    <lineage>
        <taxon>Eukaryota</taxon>
        <taxon>Fungi</taxon>
        <taxon>Dikarya</taxon>
        <taxon>Basidiomycota</taxon>
        <taxon>Agaricomycotina</taxon>
        <taxon>Agaricomycetes</taxon>
        <taxon>Agaricomycetidae</taxon>
        <taxon>Agaricales</taxon>
        <taxon>Fistulinaceae</taxon>
        <taxon>Fistulina</taxon>
    </lineage>
</organism>
<reference evidence="2 3" key="1">
    <citation type="journal article" date="2015" name="Fungal Genet. Biol.">
        <title>Evolution of novel wood decay mechanisms in Agaricales revealed by the genome sequences of Fistulina hepatica and Cylindrobasidium torrendii.</title>
        <authorList>
            <person name="Floudas D."/>
            <person name="Held B.W."/>
            <person name="Riley R."/>
            <person name="Nagy L.G."/>
            <person name="Koehler G."/>
            <person name="Ransdell A.S."/>
            <person name="Younus H."/>
            <person name="Chow J."/>
            <person name="Chiniquy J."/>
            <person name="Lipzen A."/>
            <person name="Tritt A."/>
            <person name="Sun H."/>
            <person name="Haridas S."/>
            <person name="LaButti K."/>
            <person name="Ohm R.A."/>
            <person name="Kues U."/>
            <person name="Blanchette R.A."/>
            <person name="Grigoriev I.V."/>
            <person name="Minto R.E."/>
            <person name="Hibbett D.S."/>
        </authorList>
    </citation>
    <scope>NUCLEOTIDE SEQUENCE [LARGE SCALE GENOMIC DNA]</scope>
    <source>
        <strain evidence="2 3">ATCC 64428</strain>
    </source>
</reference>
<evidence type="ECO:0000313" key="3">
    <source>
        <dbReference type="Proteomes" id="UP000054144"/>
    </source>
</evidence>
<evidence type="ECO:0000313" key="2">
    <source>
        <dbReference type="EMBL" id="KIY52748.1"/>
    </source>
</evidence>